<keyword evidence="7" id="KW-1185">Reference proteome</keyword>
<feature type="chain" id="PRO_5046224913" description="Gnk2-homologous domain-containing protein" evidence="4">
    <location>
        <begin position="20"/>
        <end position="141"/>
    </location>
</feature>
<dbReference type="Proteomes" id="UP000824890">
    <property type="component" value="Unassembled WGS sequence"/>
</dbReference>
<reference evidence="6 7" key="1">
    <citation type="submission" date="2021-05" db="EMBL/GenBank/DDBJ databases">
        <title>Genome Assembly of Synthetic Allotetraploid Brassica napus Reveals Homoeologous Exchanges between Subgenomes.</title>
        <authorList>
            <person name="Davis J.T."/>
        </authorList>
    </citation>
    <scope>NUCLEOTIDE SEQUENCE [LARGE SCALE GENOMIC DNA]</scope>
    <source>
        <strain evidence="7">cv. Da-Ae</strain>
        <tissue evidence="6">Seedling</tissue>
    </source>
</reference>
<feature type="compositionally biased region" description="Low complexity" evidence="3">
    <location>
        <begin position="31"/>
        <end position="47"/>
    </location>
</feature>
<evidence type="ECO:0000256" key="3">
    <source>
        <dbReference type="SAM" id="MobiDB-lite"/>
    </source>
</evidence>
<dbReference type="Gene3D" id="3.30.430.20">
    <property type="entry name" value="Gnk2 domain, C-X8-C-X2-C motif"/>
    <property type="match status" value="1"/>
</dbReference>
<feature type="domain" description="Gnk2-homologous" evidence="5">
    <location>
        <begin position="32"/>
        <end position="86"/>
    </location>
</feature>
<dbReference type="EMBL" id="JAGKQM010000320">
    <property type="protein sequence ID" value="KAH0854686.1"/>
    <property type="molecule type" value="Genomic_DNA"/>
</dbReference>
<keyword evidence="1 4" id="KW-0732">Signal</keyword>
<evidence type="ECO:0000259" key="5">
    <source>
        <dbReference type="Pfam" id="PF01657"/>
    </source>
</evidence>
<dbReference type="InterPro" id="IPR002902">
    <property type="entry name" value="GNK2"/>
</dbReference>
<feature type="region of interest" description="Disordered" evidence="3">
    <location>
        <begin position="27"/>
        <end position="65"/>
    </location>
</feature>
<gene>
    <name evidence="6" type="ORF">HID58_057785</name>
</gene>
<dbReference type="InterPro" id="IPR038408">
    <property type="entry name" value="GNK2_sf"/>
</dbReference>
<sequence>MKTFIARCLLLLALYAAAPQQIQYGTSATKNSNVSSSSQISKNIDSIPLPSSSQTPSQGFVTTNSSSYNKKDNVYGLAQCRGDISKTTAPPASKTLPRKSVKSVRTNLTQGSCTTSASYVTAKRFHWEARHGCWSHILQRR</sequence>
<evidence type="ECO:0000256" key="2">
    <source>
        <dbReference type="ARBA" id="ARBA00022737"/>
    </source>
</evidence>
<proteinExistence type="predicted"/>
<dbReference type="Pfam" id="PF01657">
    <property type="entry name" value="Stress-antifung"/>
    <property type="match status" value="1"/>
</dbReference>
<evidence type="ECO:0000256" key="4">
    <source>
        <dbReference type="SAM" id="SignalP"/>
    </source>
</evidence>
<feature type="compositionally biased region" description="Polar residues" evidence="3">
    <location>
        <begin position="49"/>
        <end position="65"/>
    </location>
</feature>
<evidence type="ECO:0000313" key="7">
    <source>
        <dbReference type="Proteomes" id="UP000824890"/>
    </source>
</evidence>
<feature type="signal peptide" evidence="4">
    <location>
        <begin position="1"/>
        <end position="19"/>
    </location>
</feature>
<evidence type="ECO:0000256" key="1">
    <source>
        <dbReference type="ARBA" id="ARBA00022729"/>
    </source>
</evidence>
<evidence type="ECO:0000313" key="6">
    <source>
        <dbReference type="EMBL" id="KAH0854686.1"/>
    </source>
</evidence>
<organism evidence="6 7">
    <name type="scientific">Brassica napus</name>
    <name type="common">Rape</name>
    <dbReference type="NCBI Taxonomy" id="3708"/>
    <lineage>
        <taxon>Eukaryota</taxon>
        <taxon>Viridiplantae</taxon>
        <taxon>Streptophyta</taxon>
        <taxon>Embryophyta</taxon>
        <taxon>Tracheophyta</taxon>
        <taxon>Spermatophyta</taxon>
        <taxon>Magnoliopsida</taxon>
        <taxon>eudicotyledons</taxon>
        <taxon>Gunneridae</taxon>
        <taxon>Pentapetalae</taxon>
        <taxon>rosids</taxon>
        <taxon>malvids</taxon>
        <taxon>Brassicales</taxon>
        <taxon>Brassicaceae</taxon>
        <taxon>Brassiceae</taxon>
        <taxon>Brassica</taxon>
    </lineage>
</organism>
<name>A0ABQ7XFL8_BRANA</name>
<keyword evidence="2" id="KW-0677">Repeat</keyword>
<accession>A0ABQ7XFL8</accession>
<protein>
    <recommendedName>
        <fullName evidence="5">Gnk2-homologous domain-containing protein</fullName>
    </recommendedName>
</protein>
<comment type="caution">
    <text evidence="6">The sequence shown here is derived from an EMBL/GenBank/DDBJ whole genome shotgun (WGS) entry which is preliminary data.</text>
</comment>